<dbReference type="Proteomes" id="UP000027442">
    <property type="component" value="Unassembled WGS sequence"/>
</dbReference>
<organism evidence="1 2">
    <name type="scientific">Hoylesella loescheii DSM 19665 = JCM 12249 = ATCC 15930</name>
    <dbReference type="NCBI Taxonomy" id="1122985"/>
    <lineage>
        <taxon>Bacteria</taxon>
        <taxon>Pseudomonadati</taxon>
        <taxon>Bacteroidota</taxon>
        <taxon>Bacteroidia</taxon>
        <taxon>Bacteroidales</taxon>
        <taxon>Prevotellaceae</taxon>
        <taxon>Hoylesella</taxon>
    </lineage>
</organism>
<accession>A0A069QH96</accession>
<dbReference type="HOGENOM" id="CLU_200508_1_0_10"/>
<proteinExistence type="predicted"/>
<protein>
    <submittedName>
        <fullName evidence="1">Uncharacterized protein</fullName>
    </submittedName>
</protein>
<reference evidence="1 2" key="1">
    <citation type="submission" date="2013-08" db="EMBL/GenBank/DDBJ databases">
        <authorList>
            <person name="Weinstock G."/>
            <person name="Sodergren E."/>
            <person name="Wylie T."/>
            <person name="Fulton L."/>
            <person name="Fulton R."/>
            <person name="Fronick C."/>
            <person name="O'Laughlin M."/>
            <person name="Godfrey J."/>
            <person name="Miner T."/>
            <person name="Herter B."/>
            <person name="Appelbaum E."/>
            <person name="Cordes M."/>
            <person name="Lek S."/>
            <person name="Wollam A."/>
            <person name="Pepin K.H."/>
            <person name="Palsikar V.B."/>
            <person name="Mitreva M."/>
            <person name="Wilson R.K."/>
        </authorList>
    </citation>
    <scope>NUCLEOTIDE SEQUENCE [LARGE SCALE GENOMIC DNA]</scope>
    <source>
        <strain evidence="1 2">ATCC 15930</strain>
    </source>
</reference>
<comment type="caution">
    <text evidence="1">The sequence shown here is derived from an EMBL/GenBank/DDBJ whole genome shotgun (WGS) entry which is preliminary data.</text>
</comment>
<sequence length="66" mass="7348">MVTHLIREFGIRPTHYANCHVAQVAEIAIPLPVHSCSEGMVSYPNLTNSPFHLLHFHSSENALSKP</sequence>
<dbReference type="EMBL" id="JNGW01000070">
    <property type="protein sequence ID" value="KDR52223.1"/>
    <property type="molecule type" value="Genomic_DNA"/>
</dbReference>
<name>A0A069QH96_HOYLO</name>
<dbReference type="AlphaFoldDB" id="A0A069QH96"/>
<keyword evidence="2" id="KW-1185">Reference proteome</keyword>
<evidence type="ECO:0000313" key="1">
    <source>
        <dbReference type="EMBL" id="KDR52223.1"/>
    </source>
</evidence>
<gene>
    <name evidence="1" type="ORF">HMPREF1991_01653</name>
</gene>
<dbReference type="PATRIC" id="fig|1122985.7.peg.1718"/>
<evidence type="ECO:0000313" key="2">
    <source>
        <dbReference type="Proteomes" id="UP000027442"/>
    </source>
</evidence>